<dbReference type="GeneID" id="36606196"/>
<reference evidence="3" key="1">
    <citation type="submission" date="2016-07" db="EMBL/GenBank/DDBJ databases">
        <title>Multiple horizontal gene transfer events from other fungi enriched the ability of initially mycotrophic Trichoderma (Ascomycota) to feed on dead plant biomass.</title>
        <authorList>
            <consortium name="DOE Joint Genome Institute"/>
            <person name="Atanasova L."/>
            <person name="Chenthamara K."/>
            <person name="Zhang J."/>
            <person name="Grujic M."/>
            <person name="Henrissat B."/>
            <person name="Kuo A."/>
            <person name="Aerts A."/>
            <person name="Salamov A."/>
            <person name="Lipzen A."/>
            <person name="Labutti K."/>
            <person name="Barry K."/>
            <person name="Miao Y."/>
            <person name="Rahimi M.J."/>
            <person name="Shen Q."/>
            <person name="Grigoriev I.V."/>
            <person name="Kubicek C.P."/>
            <person name="Druzhinina I.S."/>
        </authorList>
    </citation>
    <scope>NUCLEOTIDE SEQUENCE [LARGE SCALE GENOMIC DNA]</scope>
    <source>
        <strain evidence="3">TUCIM 6016</strain>
    </source>
</reference>
<feature type="coiled-coil region" evidence="1">
    <location>
        <begin position="94"/>
        <end position="124"/>
    </location>
</feature>
<dbReference type="Proteomes" id="UP000241546">
    <property type="component" value="Unassembled WGS sequence"/>
</dbReference>
<accession>A0A2T4BA49</accession>
<gene>
    <name evidence="2" type="ORF">BBK36DRAFT_4451</name>
</gene>
<keyword evidence="3" id="KW-1185">Reference proteome</keyword>
<proteinExistence type="predicted"/>
<dbReference type="OrthoDB" id="4508730at2759"/>
<evidence type="ECO:0000313" key="3">
    <source>
        <dbReference type="Proteomes" id="UP000241546"/>
    </source>
</evidence>
<keyword evidence="1" id="KW-0175">Coiled coil</keyword>
<protein>
    <submittedName>
        <fullName evidence="2">Uncharacterized protein</fullName>
    </submittedName>
</protein>
<evidence type="ECO:0000313" key="2">
    <source>
        <dbReference type="EMBL" id="PTB66196.1"/>
    </source>
</evidence>
<organism evidence="2 3">
    <name type="scientific">Trichoderma citrinoviride</name>
    <dbReference type="NCBI Taxonomy" id="58853"/>
    <lineage>
        <taxon>Eukaryota</taxon>
        <taxon>Fungi</taxon>
        <taxon>Dikarya</taxon>
        <taxon>Ascomycota</taxon>
        <taxon>Pezizomycotina</taxon>
        <taxon>Sordariomycetes</taxon>
        <taxon>Hypocreomycetidae</taxon>
        <taxon>Hypocreales</taxon>
        <taxon>Hypocreaceae</taxon>
        <taxon>Trichoderma</taxon>
    </lineage>
</organism>
<name>A0A2T4BA49_9HYPO</name>
<dbReference type="AlphaFoldDB" id="A0A2T4BA49"/>
<dbReference type="RefSeq" id="XP_024749516.1">
    <property type="nucleotide sequence ID" value="XM_024898078.1"/>
</dbReference>
<sequence length="305" mass="35740">MDPPAWYCRLVNLSQKREIEEDDFDEDISELRESDAPDEFSDGESIQRCECPSSDMLDCECDAEDAAPERAMDDGAESGRSYQGSDADYYYELKERRIERKIDLRDEKERAEERRRLFRELDSEQEREVREAYEAMLEEQKKGDAPRPRLASLSRAVFHLFSVDHIDYCYDYDHYLGTRYVEFYCLDEKGQTISHDDLKVKISGHVYLNSSTDCDFLSFVQPKRAGIKKRQFPVRGQDHAPVFQFISSKYLIMTVRSDAKMVSGDIQQLGVTDVPKELKFFGICMEREERKAYFEKTSGRFRRLG</sequence>
<dbReference type="EMBL" id="KZ680213">
    <property type="protein sequence ID" value="PTB66196.1"/>
    <property type="molecule type" value="Genomic_DNA"/>
</dbReference>
<evidence type="ECO:0000256" key="1">
    <source>
        <dbReference type="SAM" id="Coils"/>
    </source>
</evidence>